<feature type="region of interest" description="Disordered" evidence="1">
    <location>
        <begin position="1"/>
        <end position="20"/>
    </location>
</feature>
<name>A0A7W6EGD6_9HYPH</name>
<dbReference type="Gene3D" id="3.40.50.300">
    <property type="entry name" value="P-loop containing nucleotide triphosphate hydrolases"/>
    <property type="match status" value="1"/>
</dbReference>
<evidence type="ECO:0008006" key="5">
    <source>
        <dbReference type="Google" id="ProtNLM"/>
    </source>
</evidence>
<evidence type="ECO:0000256" key="2">
    <source>
        <dbReference type="SAM" id="Phobius"/>
    </source>
</evidence>
<evidence type="ECO:0000313" key="3">
    <source>
        <dbReference type="EMBL" id="MBB3998250.1"/>
    </source>
</evidence>
<dbReference type="EMBL" id="JACIEK010000004">
    <property type="protein sequence ID" value="MBB3998250.1"/>
    <property type="molecule type" value="Genomic_DNA"/>
</dbReference>
<dbReference type="RefSeq" id="WP_183199783.1">
    <property type="nucleotide sequence ID" value="NZ_JACIEK010000004.1"/>
</dbReference>
<dbReference type="InterPro" id="IPR027417">
    <property type="entry name" value="P-loop_NTPase"/>
</dbReference>
<feature type="compositionally biased region" description="Low complexity" evidence="1">
    <location>
        <begin position="460"/>
        <end position="471"/>
    </location>
</feature>
<feature type="compositionally biased region" description="Low complexity" evidence="1">
    <location>
        <begin position="383"/>
        <end position="392"/>
    </location>
</feature>
<gene>
    <name evidence="3" type="ORF">GGR04_002089</name>
</gene>
<keyword evidence="2" id="KW-0812">Transmembrane</keyword>
<keyword evidence="2" id="KW-0472">Membrane</keyword>
<feature type="transmembrane region" description="Helical" evidence="2">
    <location>
        <begin position="23"/>
        <end position="43"/>
    </location>
</feature>
<proteinExistence type="predicted"/>
<keyword evidence="2" id="KW-1133">Transmembrane helix</keyword>
<feature type="compositionally biased region" description="Polar residues" evidence="1">
    <location>
        <begin position="11"/>
        <end position="20"/>
    </location>
</feature>
<feature type="region of interest" description="Disordered" evidence="1">
    <location>
        <begin position="370"/>
        <end position="398"/>
    </location>
</feature>
<organism evidence="3 4">
    <name type="scientific">Aureimonas pseudogalii</name>
    <dbReference type="NCBI Taxonomy" id="1744844"/>
    <lineage>
        <taxon>Bacteria</taxon>
        <taxon>Pseudomonadati</taxon>
        <taxon>Pseudomonadota</taxon>
        <taxon>Alphaproteobacteria</taxon>
        <taxon>Hyphomicrobiales</taxon>
        <taxon>Aurantimonadaceae</taxon>
        <taxon>Aureimonas</taxon>
    </lineage>
</organism>
<dbReference type="SUPFAM" id="SSF52540">
    <property type="entry name" value="P-loop containing nucleoside triphosphate hydrolases"/>
    <property type="match status" value="1"/>
</dbReference>
<comment type="caution">
    <text evidence="3">The sequence shown here is derived from an EMBL/GenBank/DDBJ whole genome shotgun (WGS) entry which is preliminary data.</text>
</comment>
<sequence length="659" mass="68328">MRGPAHGSAAPSATSGRGSTSRALWLVPPVCLAGLAFVAVSWLPSTYRASLLLTGPTDFARSACVDGLAASRGRDAGLGFRRLVGWFEGGHSLAMLGMRETGVRTVGDRSVELWVQDGEAAVSQRLVGELAGSIVQCVATSSPSTMVRSEAAEPVAQSPAPIASDRAGGAATLLRTQLEEAKAQRDAARSRLAALEPAEAAADAEGDDPAAVAAEARALENRARSLQRAIADLEAGRPPREGETDIAAGDGWGRYAAALSRRDDLQAGIRTMAETLLDGHPRMTIARLRLAELQADVQTASRDLLRDLGTELNRQRAAVGAVRKREAALAADRERAATQDAERAAMQRDEDVAAALVSRLEAAVIDAERQASSDVASKDAPADRAAAPGPSAQLETMPTPVLPQAGAVSLETLRPPIWPAVIGAGSVGLALSLFGLATVGRRREGGGLASRLAERRARGAGETAAPNDGDAGGDALEVATIDEVIEALMTSGISRALLVQGAPASRPLGVDIIRRLALRGQSAAIVDLSDDQATARAMGAGSDAPGMSDLIEGDATFATIARRDFATRADIIPGGRRAASVRLDTLAERRNVLDFIERSYETLLVDCGAMEPTGVRDLVDNDAALLLAVQGATRAAIRATVEALREAGLDEVILVGDAG</sequence>
<feature type="region of interest" description="Disordered" evidence="1">
    <location>
        <begin position="447"/>
        <end position="471"/>
    </location>
</feature>
<reference evidence="3 4" key="1">
    <citation type="submission" date="2020-08" db="EMBL/GenBank/DDBJ databases">
        <title>Genomic Encyclopedia of Type Strains, Phase IV (KMG-IV): sequencing the most valuable type-strain genomes for metagenomic binning, comparative biology and taxonomic classification.</title>
        <authorList>
            <person name="Goeker M."/>
        </authorList>
    </citation>
    <scope>NUCLEOTIDE SEQUENCE [LARGE SCALE GENOMIC DNA]</scope>
    <source>
        <strain evidence="3 4">DSM 102238</strain>
    </source>
</reference>
<evidence type="ECO:0000313" key="4">
    <source>
        <dbReference type="Proteomes" id="UP000542776"/>
    </source>
</evidence>
<accession>A0A7W6EGD6</accession>
<evidence type="ECO:0000256" key="1">
    <source>
        <dbReference type="SAM" id="MobiDB-lite"/>
    </source>
</evidence>
<feature type="compositionally biased region" description="Basic and acidic residues" evidence="1">
    <location>
        <begin position="370"/>
        <end position="382"/>
    </location>
</feature>
<protein>
    <recommendedName>
        <fullName evidence="5">Polysaccharide chain length determinant N-terminal domain-containing protein</fullName>
    </recommendedName>
</protein>
<dbReference type="AlphaFoldDB" id="A0A7W6EGD6"/>
<dbReference type="Proteomes" id="UP000542776">
    <property type="component" value="Unassembled WGS sequence"/>
</dbReference>
<keyword evidence="4" id="KW-1185">Reference proteome</keyword>